<comment type="caution">
    <text evidence="1">The sequence shown here is derived from an EMBL/GenBank/DDBJ whole genome shotgun (WGS) entry which is preliminary data.</text>
</comment>
<evidence type="ECO:0000313" key="2">
    <source>
        <dbReference type="Proteomes" id="UP000762253"/>
    </source>
</evidence>
<gene>
    <name evidence="1" type="ORF">DP115_23075</name>
</gene>
<keyword evidence="2" id="KW-1185">Reference proteome</keyword>
<organism evidence="1 2">
    <name type="scientific">Brasilonema octagenarum UFV-OR1</name>
    <dbReference type="NCBI Taxonomy" id="417115"/>
    <lineage>
        <taxon>Bacteria</taxon>
        <taxon>Bacillati</taxon>
        <taxon>Cyanobacteriota</taxon>
        <taxon>Cyanophyceae</taxon>
        <taxon>Nostocales</taxon>
        <taxon>Scytonemataceae</taxon>
        <taxon>Brasilonema</taxon>
        <taxon>Octagenarum group</taxon>
    </lineage>
</organism>
<protein>
    <submittedName>
        <fullName evidence="1">Uncharacterized protein</fullName>
    </submittedName>
</protein>
<name>A0ABX1MA49_9CYAN</name>
<dbReference type="Proteomes" id="UP000762253">
    <property type="component" value="Unassembled WGS sequence"/>
</dbReference>
<sequence length="140" mass="15439">MTEQINEPNNFELHAKDTQISYSTTSFIGEAQFTYNTHNLSRQFRGEEISTLDTAIGKLVTVLVEPDADTGKEVRLTLLVPTINLPSSQQNPIQTEAILTTKRTPKRGGSPILEGQLQTYHTVSLTGTASRVDFLSTTQS</sequence>
<dbReference type="EMBL" id="QMEC01000104">
    <property type="protein sequence ID" value="NMF65480.1"/>
    <property type="molecule type" value="Genomic_DNA"/>
</dbReference>
<proteinExistence type="predicted"/>
<reference evidence="1 2" key="1">
    <citation type="submission" date="2018-06" db="EMBL/GenBank/DDBJ databases">
        <title>Comparative genomics of Brasilonema spp. strains.</title>
        <authorList>
            <person name="Alvarenga D.O."/>
            <person name="Fiore M.F."/>
            <person name="Varani A.M."/>
        </authorList>
    </citation>
    <scope>NUCLEOTIDE SEQUENCE [LARGE SCALE GENOMIC DNA]</scope>
    <source>
        <strain evidence="1 2">UFV-OR1</strain>
    </source>
</reference>
<evidence type="ECO:0000313" key="1">
    <source>
        <dbReference type="EMBL" id="NMF65480.1"/>
    </source>
</evidence>
<accession>A0ABX1MA49</accession>
<dbReference type="RefSeq" id="WP_169267049.1">
    <property type="nucleotide sequence ID" value="NZ_QMEC01000104.1"/>
</dbReference>